<protein>
    <submittedName>
        <fullName evidence="1">Uncharacterized protein</fullName>
    </submittedName>
</protein>
<dbReference type="AlphaFoldDB" id="A0A1M5UE23"/>
<proteinExistence type="predicted"/>
<evidence type="ECO:0000313" key="2">
    <source>
        <dbReference type="Proteomes" id="UP000190675"/>
    </source>
</evidence>
<reference evidence="1 2" key="1">
    <citation type="submission" date="2016-11" db="EMBL/GenBank/DDBJ databases">
        <authorList>
            <person name="Jaros S."/>
            <person name="Januszkiewicz K."/>
            <person name="Wedrychowicz H."/>
        </authorList>
    </citation>
    <scope>NUCLEOTIDE SEQUENCE [LARGE SCALE GENOMIC DNA]</scope>
    <source>
        <strain evidence="1 2">GAS242</strain>
    </source>
</reference>
<evidence type="ECO:0000313" key="1">
    <source>
        <dbReference type="EMBL" id="SHH61209.1"/>
    </source>
</evidence>
<accession>A0A1M5UE23</accession>
<dbReference type="Proteomes" id="UP000190675">
    <property type="component" value="Chromosome I"/>
</dbReference>
<name>A0A1M5UE23_9BRAD</name>
<organism evidence="1 2">
    <name type="scientific">Bradyrhizobium erythrophlei</name>
    <dbReference type="NCBI Taxonomy" id="1437360"/>
    <lineage>
        <taxon>Bacteria</taxon>
        <taxon>Pseudomonadati</taxon>
        <taxon>Pseudomonadota</taxon>
        <taxon>Alphaproteobacteria</taxon>
        <taxon>Hyphomicrobiales</taxon>
        <taxon>Nitrobacteraceae</taxon>
        <taxon>Bradyrhizobium</taxon>
    </lineage>
</organism>
<dbReference type="EMBL" id="LT670818">
    <property type="protein sequence ID" value="SHH61209.1"/>
    <property type="molecule type" value="Genomic_DNA"/>
</dbReference>
<gene>
    <name evidence="1" type="ORF">SAMN05444169_8347</name>
</gene>
<sequence>MDQQHPRTCGDCTACCDGWLQIEVRGHHIRPGKPCPFSVANQCSIYSERPQKPCREFICGWLVASSPLPEWIRPDKSGVIMLAANFFWRGMPVDVLVAAEAGPKKKALDWLMKFSAEKKRLLIYQVKDEWFAFGPPAFQAEITERIARGEKPWAG</sequence>